<dbReference type="Proteomes" id="UP000055048">
    <property type="component" value="Unassembled WGS sequence"/>
</dbReference>
<evidence type="ECO:0000313" key="2">
    <source>
        <dbReference type="Proteomes" id="UP000055048"/>
    </source>
</evidence>
<dbReference type="OrthoDB" id="5930523at2759"/>
<evidence type="ECO:0000313" key="1">
    <source>
        <dbReference type="EMBL" id="KRX44852.1"/>
    </source>
</evidence>
<dbReference type="AlphaFoldDB" id="A0A0V0U0Q0"/>
<dbReference type="EMBL" id="JYDJ01000088">
    <property type="protein sequence ID" value="KRX44852.1"/>
    <property type="molecule type" value="Genomic_DNA"/>
</dbReference>
<accession>A0A0V0U0Q0</accession>
<gene>
    <name evidence="1" type="ORF">T05_11184</name>
</gene>
<comment type="caution">
    <text evidence="1">The sequence shown here is derived from an EMBL/GenBank/DDBJ whole genome shotgun (WGS) entry which is preliminary data.</text>
</comment>
<reference evidence="1 2" key="1">
    <citation type="submission" date="2015-01" db="EMBL/GenBank/DDBJ databases">
        <title>Evolution of Trichinella species and genotypes.</title>
        <authorList>
            <person name="Korhonen P.K."/>
            <person name="Edoardo P."/>
            <person name="Giuseppe L.R."/>
            <person name="Gasser R.B."/>
        </authorList>
    </citation>
    <scope>NUCLEOTIDE SEQUENCE [LARGE SCALE GENOMIC DNA]</scope>
    <source>
        <strain evidence="1">ISS417</strain>
    </source>
</reference>
<name>A0A0V0U0Q0_9BILA</name>
<organism evidence="1 2">
    <name type="scientific">Trichinella murrelli</name>
    <dbReference type="NCBI Taxonomy" id="144512"/>
    <lineage>
        <taxon>Eukaryota</taxon>
        <taxon>Metazoa</taxon>
        <taxon>Ecdysozoa</taxon>
        <taxon>Nematoda</taxon>
        <taxon>Enoplea</taxon>
        <taxon>Dorylaimia</taxon>
        <taxon>Trichinellida</taxon>
        <taxon>Trichinellidae</taxon>
        <taxon>Trichinella</taxon>
    </lineage>
</organism>
<protein>
    <submittedName>
        <fullName evidence="1">Uncharacterized protein</fullName>
    </submittedName>
</protein>
<keyword evidence="2" id="KW-1185">Reference proteome</keyword>
<proteinExistence type="predicted"/>
<sequence>MQWKCGDQLTQNAGFRCEDGIPPLGSKRWSDNKAARGNSRPNDWCKHCQWGTQHSVGGGIPLLGSNSWTGKKDDGQVARGKGRPNDWCKHWRWGTQHWVSDGWVVGGDSTLIMRWKCAEQIYNNELLLEWCGSYVPILLNGGKGNQCECMVDWLAVWGKADPTMMKLMKFSEDLNTSELMLEGCKSCYHLWNEWTAGKQKLMGDGRGWAGMNGIMIGVRNDNVVHNSGANPGPVWYGDMLVEGWRSSSSFCIRAGDVVGGGGYTILNEWRSGVEWVYNYVRLWRVAGVFAQLRDILYIRS</sequence>